<evidence type="ECO:0000313" key="1">
    <source>
        <dbReference type="EMBL" id="GME51557.1"/>
    </source>
</evidence>
<sequence>MWLFLLHVERRRGNSNASNVKGLADLTFHNSFKTATLSQLQDDELGGGLDDVFEELIEFEQHYGVVPSLLRPSIGQLPQPVRGRFRDHNYAPADAESRSEFDIRREFHDAQDLLQRSEELEESAQYSEAAWNDGVHSRVLEIPLRRLPAVRWHNVTTARISPLDLLPRHHLGSALESKTVDYAIVPEPSSAFERDHVTAQPPQVEEVGNWPRRKRQKSES</sequence>
<keyword evidence="2" id="KW-1185">Reference proteome</keyword>
<protein>
    <submittedName>
        <fullName evidence="1">Uncharacterized protein</fullName>
    </submittedName>
</protein>
<evidence type="ECO:0000313" key="2">
    <source>
        <dbReference type="Proteomes" id="UP001165186"/>
    </source>
</evidence>
<dbReference type="EMBL" id="BSXG01000176">
    <property type="protein sequence ID" value="GME51557.1"/>
    <property type="molecule type" value="Genomic_DNA"/>
</dbReference>
<gene>
    <name evidence="1" type="primary">g6567</name>
    <name evidence="1" type="ORF">NpPPO83_00006567</name>
</gene>
<reference evidence="1" key="1">
    <citation type="submission" date="2024-09" db="EMBL/GenBank/DDBJ databases">
        <title>Draft Genome Sequences of Neofusicoccum parvum.</title>
        <authorList>
            <person name="Ashida A."/>
            <person name="Camagna M."/>
            <person name="Tanaka A."/>
            <person name="Takemoto D."/>
        </authorList>
    </citation>
    <scope>NUCLEOTIDE SEQUENCE</scope>
    <source>
        <strain evidence="1">PPO83</strain>
    </source>
</reference>
<accession>A0ACB5SPK3</accession>
<comment type="caution">
    <text evidence="1">The sequence shown here is derived from an EMBL/GenBank/DDBJ whole genome shotgun (WGS) entry which is preliminary data.</text>
</comment>
<name>A0ACB5SPK3_9PEZI</name>
<proteinExistence type="predicted"/>
<dbReference type="Proteomes" id="UP001165186">
    <property type="component" value="Unassembled WGS sequence"/>
</dbReference>
<organism evidence="1 2">
    <name type="scientific">Neofusicoccum parvum</name>
    <dbReference type="NCBI Taxonomy" id="310453"/>
    <lineage>
        <taxon>Eukaryota</taxon>
        <taxon>Fungi</taxon>
        <taxon>Dikarya</taxon>
        <taxon>Ascomycota</taxon>
        <taxon>Pezizomycotina</taxon>
        <taxon>Dothideomycetes</taxon>
        <taxon>Dothideomycetes incertae sedis</taxon>
        <taxon>Botryosphaeriales</taxon>
        <taxon>Botryosphaeriaceae</taxon>
        <taxon>Neofusicoccum</taxon>
    </lineage>
</organism>